<dbReference type="SUPFAM" id="SSF55060">
    <property type="entry name" value="GHMP Kinase, C-terminal domain"/>
    <property type="match status" value="1"/>
</dbReference>
<reference evidence="5 6" key="1">
    <citation type="submission" date="2020-02" db="EMBL/GenBank/DDBJ databases">
        <authorList>
            <person name="Ma Q."/>
            <person name="Huang Y."/>
            <person name="Song X."/>
            <person name="Pei D."/>
        </authorList>
    </citation>
    <scope>NUCLEOTIDE SEQUENCE [LARGE SCALE GENOMIC DNA]</scope>
    <source>
        <strain evidence="5">Sxm20200214</strain>
        <tissue evidence="5">Leaf</tissue>
    </source>
</reference>
<gene>
    <name evidence="5" type="ORF">Bca52824_041131</name>
</gene>
<dbReference type="GO" id="GO:0005788">
    <property type="term" value="C:endoplasmic reticulum lumen"/>
    <property type="evidence" value="ECO:0007669"/>
    <property type="project" value="UniProtKB-SubCell"/>
</dbReference>
<dbReference type="AlphaFoldDB" id="A0A8X7RUS8"/>
<dbReference type="FunFam" id="3.30.30.30:FF:000005">
    <property type="entry name" value="Heat shock protein ssb1"/>
    <property type="match status" value="1"/>
</dbReference>
<keyword evidence="2" id="KW-0547">Nucleotide-binding</keyword>
<dbReference type="Proteomes" id="UP000886595">
    <property type="component" value="Unassembled WGS sequence"/>
</dbReference>
<dbReference type="InterPro" id="IPR013750">
    <property type="entry name" value="GHMP_kinase_C_dom"/>
</dbReference>
<keyword evidence="6" id="KW-1185">Reference proteome</keyword>
<dbReference type="Gene3D" id="3.30.70.890">
    <property type="entry name" value="GHMP kinase, C-terminal domain"/>
    <property type="match status" value="1"/>
</dbReference>
<proteinExistence type="predicted"/>
<dbReference type="EMBL" id="JAAMPC010000009">
    <property type="protein sequence ID" value="KAG2294462.1"/>
    <property type="molecule type" value="Genomic_DNA"/>
</dbReference>
<dbReference type="Pfam" id="PF08544">
    <property type="entry name" value="GHMP_kinases_C"/>
    <property type="match status" value="1"/>
</dbReference>
<evidence type="ECO:0000256" key="3">
    <source>
        <dbReference type="ARBA" id="ARBA00022840"/>
    </source>
</evidence>
<dbReference type="GO" id="GO:0005524">
    <property type="term" value="F:ATP binding"/>
    <property type="evidence" value="ECO:0007669"/>
    <property type="project" value="UniProtKB-KW"/>
</dbReference>
<evidence type="ECO:0000313" key="5">
    <source>
        <dbReference type="EMBL" id="KAG2294462.1"/>
    </source>
</evidence>
<dbReference type="InterPro" id="IPR036554">
    <property type="entry name" value="GHMP_kinase_C_sf"/>
</dbReference>
<evidence type="ECO:0000313" key="6">
    <source>
        <dbReference type="Proteomes" id="UP000886595"/>
    </source>
</evidence>
<dbReference type="Gene3D" id="3.30.30.30">
    <property type="match status" value="1"/>
</dbReference>
<comment type="caution">
    <text evidence="5">The sequence shown here is derived from an EMBL/GenBank/DDBJ whole genome shotgun (WGS) entry which is preliminary data.</text>
</comment>
<protein>
    <recommendedName>
        <fullName evidence="4">GHMP kinase C-terminal domain-containing protein</fullName>
    </recommendedName>
</protein>
<dbReference type="OrthoDB" id="275179at2759"/>
<evidence type="ECO:0000259" key="4">
    <source>
        <dbReference type="Pfam" id="PF08544"/>
    </source>
</evidence>
<feature type="domain" description="GHMP kinase C-terminal" evidence="4">
    <location>
        <begin position="90"/>
        <end position="131"/>
    </location>
</feature>
<sequence length="132" mass="14920">MKVTVVDIFAKIVLTAKEIDHLLRIDRLLSMWSIRKYYARLIARRFIDTSVQSDMKLWPFKILHAPADKPMIVTLHSLFLKREGFGEGAESLIQLYKILLNAPGVYGARFSGAGFRGCCVAFVDAEKAEEAT</sequence>
<accession>A0A8X7RUS8</accession>
<keyword evidence="3" id="KW-0067">ATP-binding</keyword>
<organism evidence="5 6">
    <name type="scientific">Brassica carinata</name>
    <name type="common">Ethiopian mustard</name>
    <name type="synonym">Abyssinian cabbage</name>
    <dbReference type="NCBI Taxonomy" id="52824"/>
    <lineage>
        <taxon>Eukaryota</taxon>
        <taxon>Viridiplantae</taxon>
        <taxon>Streptophyta</taxon>
        <taxon>Embryophyta</taxon>
        <taxon>Tracheophyta</taxon>
        <taxon>Spermatophyta</taxon>
        <taxon>Magnoliopsida</taxon>
        <taxon>eudicotyledons</taxon>
        <taxon>Gunneridae</taxon>
        <taxon>Pentapetalae</taxon>
        <taxon>rosids</taxon>
        <taxon>malvids</taxon>
        <taxon>Brassicales</taxon>
        <taxon>Brassicaceae</taxon>
        <taxon>Brassiceae</taxon>
        <taxon>Brassica</taxon>
    </lineage>
</organism>
<comment type="subcellular location">
    <subcellularLocation>
        <location evidence="1">Endoplasmic reticulum lumen</location>
    </subcellularLocation>
</comment>
<evidence type="ECO:0000256" key="2">
    <source>
        <dbReference type="ARBA" id="ARBA00022741"/>
    </source>
</evidence>
<evidence type="ECO:0000256" key="1">
    <source>
        <dbReference type="ARBA" id="ARBA00004319"/>
    </source>
</evidence>
<name>A0A8X7RUS8_BRACI</name>